<dbReference type="FunFam" id="2.60.120.260:FF:000016">
    <property type="entry name" value="Contactin-associated protein-like 4 isoform 1"/>
    <property type="match status" value="1"/>
</dbReference>
<dbReference type="HOGENOM" id="CLU_030066_1_2_1"/>
<dbReference type="PROSITE" id="PS01285">
    <property type="entry name" value="FA58C_1"/>
    <property type="match status" value="1"/>
</dbReference>
<dbReference type="PROSITE" id="PS50022">
    <property type="entry name" value="FA58C_3"/>
    <property type="match status" value="1"/>
</dbReference>
<dbReference type="InterPro" id="IPR000421">
    <property type="entry name" value="FA58C"/>
</dbReference>
<protein>
    <recommendedName>
        <fullName evidence="1">F5/8 type C domain-containing protein</fullName>
    </recommendedName>
</protein>
<evidence type="ECO:0000313" key="3">
    <source>
        <dbReference type="EnsemblMetazoa" id="CapteP77234"/>
    </source>
</evidence>
<dbReference type="EMBL" id="AMQN01012724">
    <property type="status" value="NOT_ANNOTATED_CDS"/>
    <property type="molecule type" value="Genomic_DNA"/>
</dbReference>
<dbReference type="SMART" id="SM00231">
    <property type="entry name" value="FA58C"/>
    <property type="match status" value="1"/>
</dbReference>
<dbReference type="STRING" id="283909.R7TR46"/>
<proteinExistence type="predicted"/>
<dbReference type="PANTHER" id="PTHR24543">
    <property type="entry name" value="MULTICOPPER OXIDASE-RELATED"/>
    <property type="match status" value="1"/>
</dbReference>
<dbReference type="InterPro" id="IPR008979">
    <property type="entry name" value="Galactose-bd-like_sf"/>
</dbReference>
<dbReference type="EMBL" id="KB309712">
    <property type="protein sequence ID" value="ELT93510.1"/>
    <property type="molecule type" value="Genomic_DNA"/>
</dbReference>
<dbReference type="CDD" id="cd00057">
    <property type="entry name" value="FA58C"/>
    <property type="match status" value="1"/>
</dbReference>
<keyword evidence="4" id="KW-1185">Reference proteome</keyword>
<feature type="non-terminal residue" evidence="2">
    <location>
        <position position="1"/>
    </location>
</feature>
<reference evidence="4" key="1">
    <citation type="submission" date="2012-12" db="EMBL/GenBank/DDBJ databases">
        <authorList>
            <person name="Hellsten U."/>
            <person name="Grimwood J."/>
            <person name="Chapman J.A."/>
            <person name="Shapiro H."/>
            <person name="Aerts A."/>
            <person name="Otillar R.P."/>
            <person name="Terry A.Y."/>
            <person name="Boore J.L."/>
            <person name="Simakov O."/>
            <person name="Marletaz F."/>
            <person name="Cho S.-J."/>
            <person name="Edsinger-Gonzales E."/>
            <person name="Havlak P."/>
            <person name="Kuo D.-H."/>
            <person name="Larsson T."/>
            <person name="Lv J."/>
            <person name="Arendt D."/>
            <person name="Savage R."/>
            <person name="Osoegawa K."/>
            <person name="de Jong P."/>
            <person name="Lindberg D.R."/>
            <person name="Seaver E.C."/>
            <person name="Weisblat D.A."/>
            <person name="Putnam N.H."/>
            <person name="Grigoriev I.V."/>
            <person name="Rokhsar D.S."/>
        </authorList>
    </citation>
    <scope>NUCLEOTIDE SEQUENCE</scope>
    <source>
        <strain evidence="4">I ESC-2004</strain>
    </source>
</reference>
<evidence type="ECO:0000313" key="2">
    <source>
        <dbReference type="EMBL" id="ELT93510.1"/>
    </source>
</evidence>
<organism evidence="2">
    <name type="scientific">Capitella teleta</name>
    <name type="common">Polychaete worm</name>
    <dbReference type="NCBI Taxonomy" id="283909"/>
    <lineage>
        <taxon>Eukaryota</taxon>
        <taxon>Metazoa</taxon>
        <taxon>Spiralia</taxon>
        <taxon>Lophotrochozoa</taxon>
        <taxon>Annelida</taxon>
        <taxon>Polychaeta</taxon>
        <taxon>Sedentaria</taxon>
        <taxon>Scolecida</taxon>
        <taxon>Capitellidae</taxon>
        <taxon>Capitella</taxon>
    </lineage>
</organism>
<dbReference type="SUPFAM" id="SSF49785">
    <property type="entry name" value="Galactose-binding domain-like"/>
    <property type="match status" value="1"/>
</dbReference>
<feature type="domain" description="F5/8 type C" evidence="1">
    <location>
        <begin position="1"/>
        <end position="150"/>
    </location>
</feature>
<dbReference type="Gene3D" id="2.60.120.260">
    <property type="entry name" value="Galactose-binding domain-like"/>
    <property type="match status" value="1"/>
</dbReference>
<dbReference type="Pfam" id="PF00754">
    <property type="entry name" value="F5_F8_type_C"/>
    <property type="match status" value="1"/>
</dbReference>
<dbReference type="EnsemblMetazoa" id="CapteT77234">
    <property type="protein sequence ID" value="CapteP77234"/>
    <property type="gene ID" value="CapteG77234"/>
</dbReference>
<name>R7TR46_CAPTE</name>
<dbReference type="AlphaFoldDB" id="R7TR46"/>
<accession>R7TR46</accession>
<reference evidence="2 4" key="2">
    <citation type="journal article" date="2013" name="Nature">
        <title>Insights into bilaterian evolution from three spiralian genomes.</title>
        <authorList>
            <person name="Simakov O."/>
            <person name="Marletaz F."/>
            <person name="Cho S.J."/>
            <person name="Edsinger-Gonzales E."/>
            <person name="Havlak P."/>
            <person name="Hellsten U."/>
            <person name="Kuo D.H."/>
            <person name="Larsson T."/>
            <person name="Lv J."/>
            <person name="Arendt D."/>
            <person name="Savage R."/>
            <person name="Osoegawa K."/>
            <person name="de Jong P."/>
            <person name="Grimwood J."/>
            <person name="Chapman J.A."/>
            <person name="Shapiro H."/>
            <person name="Aerts A."/>
            <person name="Otillar R.P."/>
            <person name="Terry A.Y."/>
            <person name="Boore J.L."/>
            <person name="Grigoriev I.V."/>
            <person name="Lindberg D.R."/>
            <person name="Seaver E.C."/>
            <person name="Weisblat D.A."/>
            <person name="Putnam N.H."/>
            <person name="Rokhsar D.S."/>
        </authorList>
    </citation>
    <scope>NUCLEOTIDE SEQUENCE</scope>
    <source>
        <strain evidence="2 4">I ESC-2004</strain>
    </source>
</reference>
<dbReference type="OrthoDB" id="6105840at2759"/>
<gene>
    <name evidence="2" type="ORF">CAPTEDRAFT_77234</name>
</gene>
<sequence length="150" mass="17170">LVSGETFVPDNRMTASSEWSEFHGPQRARMDAVKEGLFNGGWVAQTWSSNQWIQVEFDEPMLVQKVKTKGRDDYTQWVESYLLLFGLDGQQWETYQEPFGTDKVLVFTGNTDNITPVEHSLLAPVKAKFVRFQVQTWSANGIGFRLELFG</sequence>
<evidence type="ECO:0000313" key="4">
    <source>
        <dbReference type="Proteomes" id="UP000014760"/>
    </source>
</evidence>
<dbReference type="OMA" id="WHISMRV"/>
<evidence type="ECO:0000259" key="1">
    <source>
        <dbReference type="PROSITE" id="PS50022"/>
    </source>
</evidence>
<dbReference type="PANTHER" id="PTHR24543:SF325">
    <property type="entry name" value="F5_8 TYPE C DOMAIN-CONTAINING PROTEIN"/>
    <property type="match status" value="1"/>
</dbReference>
<dbReference type="Proteomes" id="UP000014760">
    <property type="component" value="Unassembled WGS sequence"/>
</dbReference>
<feature type="non-terminal residue" evidence="2">
    <location>
        <position position="150"/>
    </location>
</feature>
<reference evidence="3" key="3">
    <citation type="submission" date="2015-06" db="UniProtKB">
        <authorList>
            <consortium name="EnsemblMetazoa"/>
        </authorList>
    </citation>
    <scope>IDENTIFICATION</scope>
</reference>